<accession>A0A844G2T4</accession>
<evidence type="ECO:0000313" key="1">
    <source>
        <dbReference type="EMBL" id="MST98050.1"/>
    </source>
</evidence>
<organism evidence="1 2">
    <name type="scientific">Victivallis lenta</name>
    <dbReference type="NCBI Taxonomy" id="2606640"/>
    <lineage>
        <taxon>Bacteria</taxon>
        <taxon>Pseudomonadati</taxon>
        <taxon>Lentisphaerota</taxon>
        <taxon>Lentisphaeria</taxon>
        <taxon>Victivallales</taxon>
        <taxon>Victivallaceae</taxon>
        <taxon>Victivallis</taxon>
    </lineage>
</organism>
<dbReference type="EMBL" id="VUNS01000015">
    <property type="protein sequence ID" value="MST98050.1"/>
    <property type="molecule type" value="Genomic_DNA"/>
</dbReference>
<evidence type="ECO:0000313" key="2">
    <source>
        <dbReference type="Proteomes" id="UP000435649"/>
    </source>
</evidence>
<protein>
    <submittedName>
        <fullName evidence="1">Uncharacterized protein</fullName>
    </submittedName>
</protein>
<dbReference type="Proteomes" id="UP000435649">
    <property type="component" value="Unassembled WGS sequence"/>
</dbReference>
<comment type="caution">
    <text evidence="1">The sequence shown here is derived from an EMBL/GenBank/DDBJ whole genome shotgun (WGS) entry which is preliminary data.</text>
</comment>
<dbReference type="RefSeq" id="WP_154419203.1">
    <property type="nucleotide sequence ID" value="NZ_VUNS01000015.1"/>
</dbReference>
<name>A0A844G2T4_9BACT</name>
<proteinExistence type="predicted"/>
<gene>
    <name evidence="1" type="ORF">FYJ85_13485</name>
</gene>
<sequence>MGECRLGIYGGGDYPYNDAFSYEFYFEENNTIALQNYYMDIFIKKQIFIHEILCGHLHKRQIEENWNFQKFRAWLSGRRRIFR</sequence>
<reference evidence="1 2" key="1">
    <citation type="submission" date="2019-08" db="EMBL/GenBank/DDBJ databases">
        <title>In-depth cultivation of the pig gut microbiome towards novel bacterial diversity and tailored functional studies.</title>
        <authorList>
            <person name="Wylensek D."/>
            <person name="Hitch T.C.A."/>
            <person name="Clavel T."/>
        </authorList>
    </citation>
    <scope>NUCLEOTIDE SEQUENCE [LARGE SCALE GENOMIC DNA]</scope>
    <source>
        <strain evidence="1 2">BBE-744-WT-12</strain>
    </source>
</reference>
<keyword evidence="2" id="KW-1185">Reference proteome</keyword>
<dbReference type="AlphaFoldDB" id="A0A844G2T4"/>